<dbReference type="FunFam" id="4.10.1110.10:FF:000003">
    <property type="entry name" value="AN1-type zinc finger protein 2B isoform X1"/>
    <property type="match status" value="1"/>
</dbReference>
<dbReference type="Pfam" id="PF25403">
    <property type="entry name" value="zf-C2H2_ZFAND2"/>
    <property type="match status" value="1"/>
</dbReference>
<comment type="caution">
    <text evidence="8">The sequence shown here is derived from an EMBL/GenBank/DDBJ whole genome shotgun (WGS) entry which is preliminary data.</text>
</comment>
<evidence type="ECO:0000256" key="4">
    <source>
        <dbReference type="ARBA" id="ARBA00022833"/>
    </source>
</evidence>
<dbReference type="InterPro" id="IPR003903">
    <property type="entry name" value="UIM_dom"/>
</dbReference>
<feature type="domain" description="AN1-type" evidence="7">
    <location>
        <begin position="129"/>
        <end position="177"/>
    </location>
</feature>
<evidence type="ECO:0000256" key="2">
    <source>
        <dbReference type="ARBA" id="ARBA00022737"/>
    </source>
</evidence>
<keyword evidence="2" id="KW-0677">Repeat</keyword>
<keyword evidence="9" id="KW-1185">Reference proteome</keyword>
<evidence type="ECO:0000313" key="8">
    <source>
        <dbReference type="EMBL" id="KAF7391771.1"/>
    </source>
</evidence>
<feature type="region of interest" description="Disordered" evidence="6">
    <location>
        <begin position="224"/>
        <end position="248"/>
    </location>
</feature>
<gene>
    <name evidence="8" type="ORF">HZH68_011314</name>
</gene>
<dbReference type="PROSITE" id="PS51039">
    <property type="entry name" value="ZF_AN1"/>
    <property type="match status" value="2"/>
</dbReference>
<organism evidence="8 9">
    <name type="scientific">Vespula germanica</name>
    <name type="common">German yellow jacket</name>
    <name type="synonym">Paravespula germanica</name>
    <dbReference type="NCBI Taxonomy" id="30212"/>
    <lineage>
        <taxon>Eukaryota</taxon>
        <taxon>Metazoa</taxon>
        <taxon>Ecdysozoa</taxon>
        <taxon>Arthropoda</taxon>
        <taxon>Hexapoda</taxon>
        <taxon>Insecta</taxon>
        <taxon>Pterygota</taxon>
        <taxon>Neoptera</taxon>
        <taxon>Endopterygota</taxon>
        <taxon>Hymenoptera</taxon>
        <taxon>Apocrita</taxon>
        <taxon>Aculeata</taxon>
        <taxon>Vespoidea</taxon>
        <taxon>Vespidae</taxon>
        <taxon>Vespinae</taxon>
        <taxon>Vespula</taxon>
    </lineage>
</organism>
<evidence type="ECO:0000256" key="1">
    <source>
        <dbReference type="ARBA" id="ARBA00022723"/>
    </source>
</evidence>
<name>A0A834JUI6_VESGE</name>
<evidence type="ECO:0000256" key="5">
    <source>
        <dbReference type="PROSITE-ProRule" id="PRU00449"/>
    </source>
</evidence>
<dbReference type="InterPro" id="IPR035896">
    <property type="entry name" value="AN1-like_Znf"/>
</dbReference>
<evidence type="ECO:0000256" key="3">
    <source>
        <dbReference type="ARBA" id="ARBA00022771"/>
    </source>
</evidence>
<dbReference type="GO" id="GO:0045047">
    <property type="term" value="P:protein targeting to ER"/>
    <property type="evidence" value="ECO:0007669"/>
    <property type="project" value="TreeGrafter"/>
</dbReference>
<dbReference type="PROSITE" id="PS50330">
    <property type="entry name" value="UIM"/>
    <property type="match status" value="1"/>
</dbReference>
<dbReference type="SMART" id="SM00154">
    <property type="entry name" value="ZnF_AN1"/>
    <property type="match status" value="2"/>
</dbReference>
<keyword evidence="4" id="KW-0862">Zinc</keyword>
<reference evidence="8" key="1">
    <citation type="journal article" date="2020" name="G3 (Bethesda)">
        <title>High-Quality Assemblies for Three Invasive Social Wasps from the &lt;i&gt;Vespula&lt;/i&gt; Genus.</title>
        <authorList>
            <person name="Harrop T.W.R."/>
            <person name="Guhlin J."/>
            <person name="McLaughlin G.M."/>
            <person name="Permina E."/>
            <person name="Stockwell P."/>
            <person name="Gilligan J."/>
            <person name="Le Lec M.F."/>
            <person name="Gruber M.A.M."/>
            <person name="Quinn O."/>
            <person name="Lovegrove M."/>
            <person name="Duncan E.J."/>
            <person name="Remnant E.J."/>
            <person name="Van Eeckhoven J."/>
            <person name="Graham B."/>
            <person name="Knapp R.A."/>
            <person name="Langford K.W."/>
            <person name="Kronenberg Z."/>
            <person name="Press M.O."/>
            <person name="Eacker S.M."/>
            <person name="Wilson-Rankin E.E."/>
            <person name="Purcell J."/>
            <person name="Lester P.J."/>
            <person name="Dearden P.K."/>
        </authorList>
    </citation>
    <scope>NUCLEOTIDE SEQUENCE</scope>
    <source>
        <strain evidence="8">Linc-1</strain>
    </source>
</reference>
<dbReference type="SUPFAM" id="SSF118310">
    <property type="entry name" value="AN1-like Zinc finger"/>
    <property type="match status" value="2"/>
</dbReference>
<feature type="domain" description="AN1-type" evidence="7">
    <location>
        <begin position="39"/>
        <end position="87"/>
    </location>
</feature>
<dbReference type="InterPro" id="IPR000058">
    <property type="entry name" value="Znf_AN1"/>
</dbReference>
<sequence length="248" mass="28199">MQYGVKRSNYIYLAFPVIKLLQYKFAIDRFSTFQNMEFPNLGEHCSEQTCNRLDFLPLKCDACEAIFCTDHISYINHSCPSAYKKDIQVPVCPLCNTPIPQKRGDPPDLAVSMHIDNDCQSDIRKDRRKIFSNKCSSKGCKVKEIVQVKCNDCGNNFCLKHRHPSDHACIGKEEAIKLKRLSALNKHSVVSQNDNHNNSIVFQNLQGTMSEDEALARALQASLQDEGRNKRQGLQPVPSAHRNRCRLS</sequence>
<keyword evidence="1" id="KW-0479">Metal-binding</keyword>
<dbReference type="GO" id="GO:0005783">
    <property type="term" value="C:endoplasmic reticulum"/>
    <property type="evidence" value="ECO:0007669"/>
    <property type="project" value="TreeGrafter"/>
</dbReference>
<protein>
    <recommendedName>
        <fullName evidence="7">AN1-type domain-containing protein</fullName>
    </recommendedName>
</protein>
<dbReference type="EMBL" id="JACSDZ010000011">
    <property type="protein sequence ID" value="KAF7391771.1"/>
    <property type="molecule type" value="Genomic_DNA"/>
</dbReference>
<evidence type="ECO:0000256" key="6">
    <source>
        <dbReference type="SAM" id="MobiDB-lite"/>
    </source>
</evidence>
<dbReference type="AlphaFoldDB" id="A0A834JUI6"/>
<evidence type="ECO:0000313" key="9">
    <source>
        <dbReference type="Proteomes" id="UP000617340"/>
    </source>
</evidence>
<dbReference type="GO" id="GO:0043161">
    <property type="term" value="P:proteasome-mediated ubiquitin-dependent protein catabolic process"/>
    <property type="evidence" value="ECO:0007669"/>
    <property type="project" value="TreeGrafter"/>
</dbReference>
<dbReference type="Gene3D" id="4.10.1110.10">
    <property type="entry name" value="AN1-like Zinc finger"/>
    <property type="match status" value="2"/>
</dbReference>
<dbReference type="InterPro" id="IPR057357">
    <property type="entry name" value="Znf-C2H2_ZFAND2A/B"/>
</dbReference>
<evidence type="ECO:0000259" key="7">
    <source>
        <dbReference type="PROSITE" id="PS51039"/>
    </source>
</evidence>
<dbReference type="Proteomes" id="UP000617340">
    <property type="component" value="Unassembled WGS sequence"/>
</dbReference>
<keyword evidence="3 5" id="KW-0863">Zinc-finger</keyword>
<proteinExistence type="predicted"/>
<dbReference type="Pfam" id="PF01428">
    <property type="entry name" value="zf-AN1"/>
    <property type="match status" value="2"/>
</dbReference>
<dbReference type="PANTHER" id="PTHR14677:SF20">
    <property type="entry name" value="ZINC FINGER AN1-TYPE CONTAINING 2A-RELATED"/>
    <property type="match status" value="1"/>
</dbReference>
<dbReference type="PANTHER" id="PTHR14677">
    <property type="entry name" value="ARSENITE INDUCUBLE RNA ASSOCIATED PROTEIN AIP-1-RELATED"/>
    <property type="match status" value="1"/>
</dbReference>
<dbReference type="GO" id="GO:0008270">
    <property type="term" value="F:zinc ion binding"/>
    <property type="evidence" value="ECO:0007669"/>
    <property type="project" value="UniProtKB-KW"/>
</dbReference>
<accession>A0A834JUI6</accession>